<evidence type="ECO:0000313" key="1">
    <source>
        <dbReference type="EMBL" id="MDG0794922.1"/>
    </source>
</evidence>
<dbReference type="AlphaFoldDB" id="A0A9X4KME6"/>
<evidence type="ECO:0000313" key="2">
    <source>
        <dbReference type="Proteomes" id="UP001153387"/>
    </source>
</evidence>
<accession>A0A9X4KME6</accession>
<dbReference type="Proteomes" id="UP001153387">
    <property type="component" value="Unassembled WGS sequence"/>
</dbReference>
<sequence>MNTVQAAQDAAREIAGVFAEAAAGAVAYPEPLGALVRGLVMRADPTGRDRKSNFIAFLLPSWIGERTGANPALCRDLAVGNVYAMLHFFLLDDVMDGGEAGLEDKRALAAGQLLHALFMERYGRHYAPDSPLWAYYRTYLAEWATAVSGEGLRRADPRDFRALARKSAPVKLGAAATLLSAGLQDQIADAEEAVEVALASLQLADDWADWRDDLPGEERSNAFLTLVRRESLALPEDQPLQERLVLQAIYRKGALEQLASILLGHGERLSALPNVAPGLVRFQQEIVAGILNDVQATRDTTDKLASGGGFSYFFIKNERIIGTNRLFVW</sequence>
<protein>
    <submittedName>
        <fullName evidence="1">Uncharacterized protein</fullName>
    </submittedName>
</protein>
<gene>
    <name evidence="1" type="ORF">OMP38_31920</name>
</gene>
<comment type="caution">
    <text evidence="1">The sequence shown here is derived from an EMBL/GenBank/DDBJ whole genome shotgun (WGS) entry which is preliminary data.</text>
</comment>
<organism evidence="1 2">
    <name type="scientific">Cohnella ginsengisoli</name>
    <dbReference type="NCBI Taxonomy" id="425004"/>
    <lineage>
        <taxon>Bacteria</taxon>
        <taxon>Bacillati</taxon>
        <taxon>Bacillota</taxon>
        <taxon>Bacilli</taxon>
        <taxon>Bacillales</taxon>
        <taxon>Paenibacillaceae</taxon>
        <taxon>Cohnella</taxon>
    </lineage>
</organism>
<keyword evidence="2" id="KW-1185">Reference proteome</keyword>
<dbReference type="RefSeq" id="WP_277568637.1">
    <property type="nucleotide sequence ID" value="NZ_JAPDHZ010000008.1"/>
</dbReference>
<name>A0A9X4KME6_9BACL</name>
<dbReference type="EMBL" id="JAPDHZ010000008">
    <property type="protein sequence ID" value="MDG0794922.1"/>
    <property type="molecule type" value="Genomic_DNA"/>
</dbReference>
<reference evidence="1 2" key="1">
    <citation type="submission" date="2022-10" db="EMBL/GenBank/DDBJ databases">
        <title>Comparative genomic analysis of Cohnella hashimotonis sp. nov., isolated from the International Space Station.</title>
        <authorList>
            <person name="Simpson A."/>
            <person name="Venkateswaran K."/>
        </authorList>
    </citation>
    <scope>NUCLEOTIDE SEQUENCE [LARGE SCALE GENOMIC DNA]</scope>
    <source>
        <strain evidence="1 2">DSM 18997</strain>
    </source>
</reference>
<proteinExistence type="predicted"/>